<comment type="caution">
    <text evidence="4">The sequence shown here is derived from an EMBL/GenBank/DDBJ whole genome shotgun (WGS) entry which is preliminary data.</text>
</comment>
<keyword evidence="1" id="KW-0863">Zinc-finger</keyword>
<dbReference type="EMBL" id="JAACLJ010000002">
    <property type="protein sequence ID" value="KAF4591639.1"/>
    <property type="molecule type" value="Genomic_DNA"/>
</dbReference>
<gene>
    <name evidence="4" type="ORF">GQ602_001938</name>
</gene>
<feature type="compositionally biased region" description="Basic residues" evidence="2">
    <location>
        <begin position="688"/>
        <end position="725"/>
    </location>
</feature>
<evidence type="ECO:0000256" key="2">
    <source>
        <dbReference type="SAM" id="MobiDB-lite"/>
    </source>
</evidence>
<dbReference type="PANTHER" id="PTHR15439:SF26">
    <property type="entry name" value="VAD-4"/>
    <property type="match status" value="1"/>
</dbReference>
<feature type="compositionally biased region" description="Acidic residues" evidence="2">
    <location>
        <begin position="592"/>
        <end position="604"/>
    </location>
</feature>
<feature type="compositionally biased region" description="Basic and acidic residues" evidence="2">
    <location>
        <begin position="758"/>
        <end position="770"/>
    </location>
</feature>
<keyword evidence="5" id="KW-1185">Reference proteome</keyword>
<name>A0A8H4Q9E5_9HYPO</name>
<accession>A0A8H4Q9E5</accession>
<dbReference type="InterPro" id="IPR001841">
    <property type="entry name" value="Znf_RING"/>
</dbReference>
<protein>
    <submittedName>
        <fullName evidence="4">Pre-mRNA-splicing factor 38B</fullName>
    </submittedName>
</protein>
<feature type="region of interest" description="Disordered" evidence="2">
    <location>
        <begin position="558"/>
        <end position="804"/>
    </location>
</feature>
<feature type="compositionally biased region" description="Polar residues" evidence="2">
    <location>
        <begin position="174"/>
        <end position="191"/>
    </location>
</feature>
<keyword evidence="1" id="KW-0479">Metal-binding</keyword>
<dbReference type="AlphaFoldDB" id="A0A8H4Q9E5"/>
<dbReference type="PANTHER" id="PTHR15439">
    <property type="entry name" value="RETINOBLASTOMA-BINDING PROTEIN 6"/>
    <property type="match status" value="1"/>
</dbReference>
<dbReference type="Gene3D" id="3.30.40.10">
    <property type="entry name" value="Zinc/RING finger domain, C3HC4 (zinc finger)"/>
    <property type="match status" value="1"/>
</dbReference>
<dbReference type="GO" id="GO:0006511">
    <property type="term" value="P:ubiquitin-dependent protein catabolic process"/>
    <property type="evidence" value="ECO:0007669"/>
    <property type="project" value="TreeGrafter"/>
</dbReference>
<dbReference type="InterPro" id="IPR033489">
    <property type="entry name" value="RBBP6"/>
</dbReference>
<feature type="domain" description="RING-type" evidence="3">
    <location>
        <begin position="27"/>
        <end position="63"/>
    </location>
</feature>
<sequence>MASSISEAQAELISSLSPDDIPIKLRCAICSKLAINAFRLPCCDQAICEHCQSALPQSCPVCEHSPLAAETCNPNKALRTTIRVFLRTAEKKREASRSKEATDPTPAPSVEAAKPSVPVAEPAAQGSQSVNEAAVTQEAPRPSLSGDEAAQDVAQAAEKLPQSDDPDKELSTDAPPNQICQTSTDNSNPPQASRDGQVVDLPAAARDADGDEDAEEAPNAAQDMTNGQAGYGMDGGFPNMMYPPGVPPGVDFNQMQMMMAMQNGMGTAAFGGFPMMGMGMDPMTMQNMYMNGGFQGMGMNGMGGFGGGFGQGSNNNWHGSQSWNFDENNYNQSGDYFNAGFQTGYNQGNYGGRFHDYRRSNFGRGRGRGRGYYGGYGGRGGHYQDNQDQQGAFLPQQAHGYKAVEMEARGVQEHGQSYGGRRDQGGQEEESGGGAGAEAAREDSGGQLASSSRENLGNEAADGDVSRNAADAGAAIRSVISAPDVPINAPTGPKAMRQGLPNTSLHHLRARGYQVDSAADSVAAAAAAAAQEQQQAADNESQRGLVIVLKLMPISSSEKQRETMVTCMSQTAEIGRRKASPPEAKTAAEAGAEAEAEAEAEAAAEAEAVAAAATDRTRASRKHRDDDDERYPSISKDERRSRSGSPERRDRDRERRAHRDRSRDRERGRGGRDGAREREREYEDDYHHHRRSRDRRERRDRHRHSQDRHHHHHHDHHHHRDHRHHPPTDAHTLEREARNRQRLAKEAQRIAGLAGSKRGREAETDTDDRKVRRVPSSQIARRDGVDEEMRMRRLEVEREGVRWD</sequence>
<dbReference type="GO" id="GO:0006397">
    <property type="term" value="P:mRNA processing"/>
    <property type="evidence" value="ECO:0007669"/>
    <property type="project" value="InterPro"/>
</dbReference>
<reference evidence="4 5" key="1">
    <citation type="journal article" date="2020" name="G3 (Bethesda)">
        <title>Genetic Underpinnings of Host Manipulation by Ophiocordyceps as Revealed by Comparative Transcriptomics.</title>
        <authorList>
            <person name="Will I."/>
            <person name="Das B."/>
            <person name="Trinh T."/>
            <person name="Brachmann A."/>
            <person name="Ohm R.A."/>
            <person name="de Bekker C."/>
        </authorList>
    </citation>
    <scope>NUCLEOTIDE SEQUENCE [LARGE SCALE GENOMIC DNA]</scope>
    <source>
        <strain evidence="4 5">EC05</strain>
    </source>
</reference>
<dbReference type="InterPro" id="IPR013083">
    <property type="entry name" value="Znf_RING/FYVE/PHD"/>
</dbReference>
<keyword evidence="1" id="KW-0862">Zinc</keyword>
<dbReference type="SUPFAM" id="SSF57850">
    <property type="entry name" value="RING/U-box"/>
    <property type="match status" value="1"/>
</dbReference>
<feature type="compositionally biased region" description="Basic and acidic residues" evidence="2">
    <location>
        <begin position="89"/>
        <end position="102"/>
    </location>
</feature>
<organism evidence="4 5">
    <name type="scientific">Ophiocordyceps camponoti-floridani</name>
    <dbReference type="NCBI Taxonomy" id="2030778"/>
    <lineage>
        <taxon>Eukaryota</taxon>
        <taxon>Fungi</taxon>
        <taxon>Dikarya</taxon>
        <taxon>Ascomycota</taxon>
        <taxon>Pezizomycotina</taxon>
        <taxon>Sordariomycetes</taxon>
        <taxon>Hypocreomycetidae</taxon>
        <taxon>Hypocreales</taxon>
        <taxon>Ophiocordycipitaceae</taxon>
        <taxon>Ophiocordyceps</taxon>
    </lineage>
</organism>
<evidence type="ECO:0000256" key="1">
    <source>
        <dbReference type="PROSITE-ProRule" id="PRU00175"/>
    </source>
</evidence>
<proteinExistence type="predicted"/>
<feature type="compositionally biased region" description="Basic and acidic residues" evidence="2">
    <location>
        <begin position="726"/>
        <end position="748"/>
    </location>
</feature>
<feature type="region of interest" description="Disordered" evidence="2">
    <location>
        <begin position="412"/>
        <end position="464"/>
    </location>
</feature>
<dbReference type="PROSITE" id="PS50089">
    <property type="entry name" value="ZF_RING_2"/>
    <property type="match status" value="1"/>
</dbReference>
<dbReference type="GO" id="GO:0016567">
    <property type="term" value="P:protein ubiquitination"/>
    <property type="evidence" value="ECO:0007669"/>
    <property type="project" value="InterPro"/>
</dbReference>
<dbReference type="GO" id="GO:0061630">
    <property type="term" value="F:ubiquitin protein ligase activity"/>
    <property type="evidence" value="ECO:0007669"/>
    <property type="project" value="InterPro"/>
</dbReference>
<feature type="region of interest" description="Disordered" evidence="2">
    <location>
        <begin position="89"/>
        <end position="229"/>
    </location>
</feature>
<feature type="compositionally biased region" description="Basic and acidic residues" evidence="2">
    <location>
        <begin position="635"/>
        <end position="687"/>
    </location>
</feature>
<evidence type="ECO:0000313" key="4">
    <source>
        <dbReference type="EMBL" id="KAF4591639.1"/>
    </source>
</evidence>
<evidence type="ECO:0000313" key="5">
    <source>
        <dbReference type="Proteomes" id="UP000562929"/>
    </source>
</evidence>
<dbReference type="GO" id="GO:0005634">
    <property type="term" value="C:nucleus"/>
    <property type="evidence" value="ECO:0007669"/>
    <property type="project" value="TreeGrafter"/>
</dbReference>
<dbReference type="OrthoDB" id="106784at2759"/>
<evidence type="ECO:0000259" key="3">
    <source>
        <dbReference type="PROSITE" id="PS50089"/>
    </source>
</evidence>
<feature type="compositionally biased region" description="Basic and acidic residues" evidence="2">
    <location>
        <begin position="780"/>
        <end position="804"/>
    </location>
</feature>
<feature type="compositionally biased region" description="Low complexity" evidence="2">
    <location>
        <begin position="147"/>
        <end position="158"/>
    </location>
</feature>
<dbReference type="GO" id="GO:0008270">
    <property type="term" value="F:zinc ion binding"/>
    <property type="evidence" value="ECO:0007669"/>
    <property type="project" value="UniProtKB-KW"/>
</dbReference>
<dbReference type="CDD" id="cd16620">
    <property type="entry name" value="vRING-HC-C4C4_RBBP6"/>
    <property type="match status" value="1"/>
</dbReference>
<dbReference type="Proteomes" id="UP000562929">
    <property type="component" value="Unassembled WGS sequence"/>
</dbReference>